<protein>
    <submittedName>
        <fullName evidence="3">MerR family transcriptional regulator</fullName>
    </submittedName>
</protein>
<dbReference type="PANTHER" id="PTHR30204:SF98">
    <property type="entry name" value="HTH-TYPE TRANSCRIPTIONAL REGULATOR ADHR"/>
    <property type="match status" value="1"/>
</dbReference>
<feature type="coiled-coil region" evidence="1">
    <location>
        <begin position="82"/>
        <end position="116"/>
    </location>
</feature>
<gene>
    <name evidence="3" type="ORF">I6U48_22320</name>
</gene>
<dbReference type="CDD" id="cd01109">
    <property type="entry name" value="HTH_YyaN"/>
    <property type="match status" value="1"/>
</dbReference>
<name>A0A949U387_9CLOT</name>
<dbReference type="Pfam" id="PF13411">
    <property type="entry name" value="MerR_1"/>
    <property type="match status" value="1"/>
</dbReference>
<dbReference type="PROSITE" id="PS50937">
    <property type="entry name" value="HTH_MERR_2"/>
    <property type="match status" value="1"/>
</dbReference>
<dbReference type="InterPro" id="IPR000551">
    <property type="entry name" value="MerR-type_HTH_dom"/>
</dbReference>
<sequence length="128" mass="15296">MSYSIGEFAKTTNLSIDTLRYYEKEGLIVPKRKENGRRIYCEEDITWIAFIKRLKETKMPIKEIQKYAKLRSIGDSTMIERMEMLVKHRTDLEKEINKANENLQKLNDKIDFYKSEIDKKSEFKFACI</sequence>
<dbReference type="Proteomes" id="UP000694308">
    <property type="component" value="Unassembled WGS sequence"/>
</dbReference>
<dbReference type="EMBL" id="JAEEGC010000131">
    <property type="protein sequence ID" value="MBV7275638.1"/>
    <property type="molecule type" value="Genomic_DNA"/>
</dbReference>
<dbReference type="AlphaFoldDB" id="A0A949U387"/>
<comment type="caution">
    <text evidence="3">The sequence shown here is derived from an EMBL/GenBank/DDBJ whole genome shotgun (WGS) entry which is preliminary data.</text>
</comment>
<keyword evidence="1" id="KW-0175">Coiled coil</keyword>
<proteinExistence type="predicted"/>
<feature type="domain" description="HTH merR-type" evidence="2">
    <location>
        <begin position="1"/>
        <end position="70"/>
    </location>
</feature>
<evidence type="ECO:0000256" key="1">
    <source>
        <dbReference type="SAM" id="Coils"/>
    </source>
</evidence>
<dbReference type="RefSeq" id="WP_218322690.1">
    <property type="nucleotide sequence ID" value="NZ_JAEEGC010000131.1"/>
</dbReference>
<accession>A0A949U387</accession>
<keyword evidence="4" id="KW-1185">Reference proteome</keyword>
<evidence type="ECO:0000259" key="2">
    <source>
        <dbReference type="PROSITE" id="PS50937"/>
    </source>
</evidence>
<dbReference type="PROSITE" id="PS00552">
    <property type="entry name" value="HTH_MERR_1"/>
    <property type="match status" value="1"/>
</dbReference>
<evidence type="ECO:0000313" key="3">
    <source>
        <dbReference type="EMBL" id="MBV7275638.1"/>
    </source>
</evidence>
<dbReference type="GO" id="GO:0003700">
    <property type="term" value="F:DNA-binding transcription factor activity"/>
    <property type="evidence" value="ECO:0007669"/>
    <property type="project" value="InterPro"/>
</dbReference>
<dbReference type="PANTHER" id="PTHR30204">
    <property type="entry name" value="REDOX-CYCLING DRUG-SENSING TRANSCRIPTIONAL ACTIVATOR SOXR"/>
    <property type="match status" value="1"/>
</dbReference>
<organism evidence="3 4">
    <name type="scientific">Clostridium thailandense</name>
    <dbReference type="NCBI Taxonomy" id="2794346"/>
    <lineage>
        <taxon>Bacteria</taxon>
        <taxon>Bacillati</taxon>
        <taxon>Bacillota</taxon>
        <taxon>Clostridia</taxon>
        <taxon>Eubacteriales</taxon>
        <taxon>Clostridiaceae</taxon>
        <taxon>Clostridium</taxon>
    </lineage>
</organism>
<dbReference type="GO" id="GO:0003677">
    <property type="term" value="F:DNA binding"/>
    <property type="evidence" value="ECO:0007669"/>
    <property type="project" value="InterPro"/>
</dbReference>
<dbReference type="InterPro" id="IPR047057">
    <property type="entry name" value="MerR_fam"/>
</dbReference>
<evidence type="ECO:0000313" key="4">
    <source>
        <dbReference type="Proteomes" id="UP000694308"/>
    </source>
</evidence>
<dbReference type="SMART" id="SM00422">
    <property type="entry name" value="HTH_MERR"/>
    <property type="match status" value="1"/>
</dbReference>
<reference evidence="3" key="1">
    <citation type="submission" date="2020-12" db="EMBL/GenBank/DDBJ databases">
        <title>Clostridium thailandense sp. nov., a novel acetogenic bacterium isolated from peat land soil in Thailand.</title>
        <authorList>
            <person name="Chaikitkaew S."/>
            <person name="Birkeland N.K."/>
        </authorList>
    </citation>
    <scope>NUCLEOTIDE SEQUENCE</scope>
    <source>
        <strain evidence="3">PL3</strain>
    </source>
</reference>